<dbReference type="InterPro" id="IPR002867">
    <property type="entry name" value="IBR_dom"/>
</dbReference>
<dbReference type="Gene3D" id="3.30.70.330">
    <property type="match status" value="1"/>
</dbReference>
<dbReference type="InterPro" id="IPR001841">
    <property type="entry name" value="Znf_RING"/>
</dbReference>
<organism evidence="12 13">
    <name type="scientific">Fusarium tjaetaba</name>
    <dbReference type="NCBI Taxonomy" id="1567544"/>
    <lineage>
        <taxon>Eukaryota</taxon>
        <taxon>Fungi</taxon>
        <taxon>Dikarya</taxon>
        <taxon>Ascomycota</taxon>
        <taxon>Pezizomycotina</taxon>
        <taxon>Sordariomycetes</taxon>
        <taxon>Hypocreomycetidae</taxon>
        <taxon>Hypocreales</taxon>
        <taxon>Nectriaceae</taxon>
        <taxon>Fusarium</taxon>
        <taxon>Fusarium fujikuroi species complex</taxon>
    </lineage>
</organism>
<keyword evidence="4" id="KW-0677">Repeat</keyword>
<dbReference type="SUPFAM" id="SSF57850">
    <property type="entry name" value="RING/U-box"/>
    <property type="match status" value="2"/>
</dbReference>
<evidence type="ECO:0000259" key="11">
    <source>
        <dbReference type="PROSITE" id="PS51873"/>
    </source>
</evidence>
<dbReference type="SMART" id="SM00647">
    <property type="entry name" value="IBR"/>
    <property type="match status" value="2"/>
</dbReference>
<comment type="caution">
    <text evidence="12">The sequence shown here is derived from an EMBL/GenBank/DDBJ whole genome shotgun (WGS) entry which is preliminary data.</text>
</comment>
<evidence type="ECO:0000256" key="1">
    <source>
        <dbReference type="ARBA" id="ARBA00004906"/>
    </source>
</evidence>
<dbReference type="Pfam" id="PF22191">
    <property type="entry name" value="IBR_1"/>
    <property type="match status" value="1"/>
</dbReference>
<dbReference type="GO" id="GO:0043130">
    <property type="term" value="F:ubiquitin binding"/>
    <property type="evidence" value="ECO:0007669"/>
    <property type="project" value="TreeGrafter"/>
</dbReference>
<dbReference type="GeneID" id="59303752"/>
<evidence type="ECO:0000256" key="6">
    <source>
        <dbReference type="ARBA" id="ARBA00022786"/>
    </source>
</evidence>
<evidence type="ECO:0000256" key="3">
    <source>
        <dbReference type="ARBA" id="ARBA00022723"/>
    </source>
</evidence>
<keyword evidence="5 8" id="KW-0863">Zinc-finger</keyword>
<reference evidence="12 13" key="1">
    <citation type="submission" date="2020-05" db="EMBL/GenBank/DDBJ databases">
        <title>Identification and distribution of gene clusters putatively required for synthesis of sphingolipid metabolism inhibitors in phylogenetically diverse species of the filamentous fungus Fusarium.</title>
        <authorList>
            <person name="Kim H.-S."/>
            <person name="Busman M."/>
            <person name="Brown D.W."/>
            <person name="Divon H."/>
            <person name="Uhlig S."/>
            <person name="Proctor R.H."/>
        </authorList>
    </citation>
    <scope>NUCLEOTIDE SEQUENCE [LARGE SCALE GENOMIC DNA]</scope>
    <source>
        <strain evidence="12 13">NRRL 66243</strain>
    </source>
</reference>
<dbReference type="Gene3D" id="1.20.120.1750">
    <property type="match status" value="1"/>
</dbReference>
<feature type="zinc finger region" description="C3H1-type" evidence="8">
    <location>
        <begin position="83"/>
        <end position="110"/>
    </location>
</feature>
<dbReference type="RefSeq" id="XP_037207849.1">
    <property type="nucleotide sequence ID" value="XM_037351482.1"/>
</dbReference>
<keyword evidence="7 8" id="KW-0862">Zinc</keyword>
<comment type="pathway">
    <text evidence="1">Protein modification; protein ubiquitination.</text>
</comment>
<dbReference type="InterPro" id="IPR012677">
    <property type="entry name" value="Nucleotide-bd_a/b_plait_sf"/>
</dbReference>
<evidence type="ECO:0000256" key="4">
    <source>
        <dbReference type="ARBA" id="ARBA00022737"/>
    </source>
</evidence>
<keyword evidence="2" id="KW-0808">Transferase</keyword>
<dbReference type="InterPro" id="IPR044066">
    <property type="entry name" value="TRIAD_supradom"/>
</dbReference>
<dbReference type="Pfam" id="PF01485">
    <property type="entry name" value="IBR"/>
    <property type="match status" value="1"/>
</dbReference>
<dbReference type="EMBL" id="JAAQRI010000094">
    <property type="protein sequence ID" value="KAF5638946.1"/>
    <property type="molecule type" value="Genomic_DNA"/>
</dbReference>
<dbReference type="InterPro" id="IPR013087">
    <property type="entry name" value="Znf_C2H2_type"/>
</dbReference>
<dbReference type="InterPro" id="IPR018957">
    <property type="entry name" value="Znf_C3HC4_RING-type"/>
</dbReference>
<dbReference type="PROSITE" id="PS50103">
    <property type="entry name" value="ZF_C3H1"/>
    <property type="match status" value="2"/>
</dbReference>
<dbReference type="InterPro" id="IPR000571">
    <property type="entry name" value="Znf_CCCH"/>
</dbReference>
<dbReference type="Gene3D" id="3.30.1370.210">
    <property type="match status" value="1"/>
</dbReference>
<dbReference type="GO" id="GO:0043161">
    <property type="term" value="P:proteasome-mediated ubiquitin-dependent protein catabolic process"/>
    <property type="evidence" value="ECO:0007669"/>
    <property type="project" value="TreeGrafter"/>
</dbReference>
<dbReference type="PROSITE" id="PS51873">
    <property type="entry name" value="TRIAD"/>
    <property type="match status" value="1"/>
</dbReference>
<dbReference type="InterPro" id="IPR051628">
    <property type="entry name" value="LUBAC_E3_Ligases"/>
</dbReference>
<dbReference type="Pfam" id="PF00642">
    <property type="entry name" value="zf-CCCH"/>
    <property type="match status" value="1"/>
</dbReference>
<keyword evidence="13" id="KW-1185">Reference proteome</keyword>
<dbReference type="InterPro" id="IPR036855">
    <property type="entry name" value="Znf_CCCH_sf"/>
</dbReference>
<keyword evidence="3 8" id="KW-0479">Metal-binding</keyword>
<dbReference type="CDD" id="cd22585">
    <property type="entry name" value="Rcat_RBR_DEAH12-like"/>
    <property type="match status" value="1"/>
</dbReference>
<dbReference type="CDD" id="cd20335">
    <property type="entry name" value="BRcat_RBR"/>
    <property type="match status" value="1"/>
</dbReference>
<dbReference type="Proteomes" id="UP000530670">
    <property type="component" value="Unassembled WGS sequence"/>
</dbReference>
<gene>
    <name evidence="12" type="ORF">FTJAE_5017</name>
</gene>
<dbReference type="PROSITE" id="PS50089">
    <property type="entry name" value="ZF_RING_2"/>
    <property type="match status" value="1"/>
</dbReference>
<sequence>MGNIFGRQTETRPPPRELPPILAATRQPLYHERAHAYEDMFRNRGVPQIQHPRPCLFYARGTCFRGTACRFLHEGTVNTASTKNSQKPCRFFMRGHCRRGEACNFSHEQSSVHESTEAIKDDDYTEGWVRGLGGAWVKFGDGAAVVDVSLPSDFSAIRIRNLPTNASAKSVRALLSEVGISVLISDIQYIKPKDMPNGFAIVKVKDPAFGKTACSRLQTCIEPPGLVVNSIRVPIPSGFQFGQVDNRQVRCSWHRPTRTFSLYFPDKKVASRSFYKFKSGKYKIDGMKATVQSPVAEDPAQQNGRWKIDLVGLSAGLTEDDIASVFTSFEKPCQIAIGDLSYEMDPEMDSTLVKSMLYEKGELEKWNVFDSSTAKRIKAQATFVEECHAQVAASSLDGTELPFNHNGKLFVQLITSVKFKVSARVYDAVKKTIDARKPDWDLQFIRYSALPERGFHRILKIEGEDRQLVAQAKRDLEKVITGTVLTMGGKNIWYSNLKISKNAYRKLQKIERGLEIVIIRDIRASNFRAFGPEERVAQAAEALQQLIDELKAGGHAIKKAVSPVKRQQLETDCPICFDEAEESLRTSCGHTYCGLCFFQMCQAEASNPGNCSISCMGDSGKCRKVLEISEIQALILSETFENILEASFASFIRRHPAEFRYCPTPDCDQVYRVSSPGKLPSLFTCARCFIPTCTACHVSHLGISCSKNKGNTSDDIEELIKAKEDLGVKDCPKCTTAIEKSEGCNHMTCTICQTHICWVCMATFTEDSDCYTHMRRLHGGIM</sequence>
<dbReference type="OrthoDB" id="1431934at2759"/>
<feature type="domain" description="C3H1-type" evidence="10">
    <location>
        <begin position="49"/>
        <end position="76"/>
    </location>
</feature>
<evidence type="ECO:0000256" key="2">
    <source>
        <dbReference type="ARBA" id="ARBA00022679"/>
    </source>
</evidence>
<feature type="domain" description="RING-type" evidence="9">
    <location>
        <begin position="573"/>
        <end position="611"/>
    </location>
</feature>
<accession>A0A8H5RVK1</accession>
<proteinExistence type="predicted"/>
<evidence type="ECO:0000256" key="8">
    <source>
        <dbReference type="PROSITE-ProRule" id="PRU00723"/>
    </source>
</evidence>
<evidence type="ECO:0000256" key="7">
    <source>
        <dbReference type="ARBA" id="ARBA00022833"/>
    </source>
</evidence>
<dbReference type="GO" id="GO:0000151">
    <property type="term" value="C:ubiquitin ligase complex"/>
    <property type="evidence" value="ECO:0007669"/>
    <property type="project" value="TreeGrafter"/>
</dbReference>
<evidence type="ECO:0000259" key="9">
    <source>
        <dbReference type="PROSITE" id="PS50089"/>
    </source>
</evidence>
<dbReference type="SMART" id="SM00356">
    <property type="entry name" value="ZnF_C3H1"/>
    <property type="match status" value="2"/>
</dbReference>
<feature type="domain" description="C3H1-type" evidence="10">
    <location>
        <begin position="83"/>
        <end position="110"/>
    </location>
</feature>
<dbReference type="Gene3D" id="3.30.40.10">
    <property type="entry name" value="Zinc/RING finger domain, C3HC4 (zinc finger)"/>
    <property type="match status" value="1"/>
</dbReference>
<feature type="domain" description="RING-type" evidence="11">
    <location>
        <begin position="569"/>
        <end position="782"/>
    </location>
</feature>
<evidence type="ECO:0000259" key="10">
    <source>
        <dbReference type="PROSITE" id="PS50103"/>
    </source>
</evidence>
<dbReference type="GO" id="GO:0004842">
    <property type="term" value="F:ubiquitin-protein transferase activity"/>
    <property type="evidence" value="ECO:0007669"/>
    <property type="project" value="TreeGrafter"/>
</dbReference>
<dbReference type="PANTHER" id="PTHR22770:SF13">
    <property type="entry name" value="RING-TYPE DOMAIN-CONTAINING PROTEIN"/>
    <property type="match status" value="1"/>
</dbReference>
<dbReference type="SUPFAM" id="SSF90229">
    <property type="entry name" value="CCCH zinc finger"/>
    <property type="match status" value="1"/>
</dbReference>
<dbReference type="InterPro" id="IPR013083">
    <property type="entry name" value="Znf_RING/FYVE/PHD"/>
</dbReference>
<dbReference type="GO" id="GO:0008270">
    <property type="term" value="F:zinc ion binding"/>
    <property type="evidence" value="ECO:0007669"/>
    <property type="project" value="UniProtKB-KW"/>
</dbReference>
<evidence type="ECO:0000313" key="12">
    <source>
        <dbReference type="EMBL" id="KAF5638946.1"/>
    </source>
</evidence>
<evidence type="ECO:0000256" key="5">
    <source>
        <dbReference type="ARBA" id="ARBA00022771"/>
    </source>
</evidence>
<protein>
    <submittedName>
        <fullName evidence="12">E3 ubiquitin-protein ligase ariadne-2</fullName>
    </submittedName>
</protein>
<dbReference type="PANTHER" id="PTHR22770">
    <property type="entry name" value="UBIQUITIN CONJUGATING ENZYME 7 INTERACTING PROTEIN-RELATED"/>
    <property type="match status" value="1"/>
</dbReference>
<dbReference type="Pfam" id="PF00097">
    <property type="entry name" value="zf-C3HC4"/>
    <property type="match status" value="1"/>
</dbReference>
<dbReference type="PROSITE" id="PS00028">
    <property type="entry name" value="ZINC_FINGER_C2H2_1"/>
    <property type="match status" value="1"/>
</dbReference>
<feature type="zinc finger region" description="C3H1-type" evidence="8">
    <location>
        <begin position="49"/>
        <end position="76"/>
    </location>
</feature>
<evidence type="ECO:0000313" key="13">
    <source>
        <dbReference type="Proteomes" id="UP000530670"/>
    </source>
</evidence>
<keyword evidence="6" id="KW-0833">Ubl conjugation pathway</keyword>
<dbReference type="GO" id="GO:0097039">
    <property type="term" value="P:protein linear polyubiquitination"/>
    <property type="evidence" value="ECO:0007669"/>
    <property type="project" value="TreeGrafter"/>
</dbReference>
<dbReference type="AlphaFoldDB" id="A0A8H5RVK1"/>
<name>A0A8H5RVK1_9HYPO</name>